<dbReference type="STRING" id="27835.A0A0N4XUF9"/>
<keyword evidence="3" id="KW-1185">Reference proteome</keyword>
<gene>
    <name evidence="2" type="ORF">NBR_LOCUS6342</name>
</gene>
<sequence length="598" mass="67798">MSTRRQVFGGGGHNESTTSAPAKPPRGYPRVGPVKIEPLTRDVNNENNSKEPSSPACSVSNGKFSTTEKYTNMKNYFREMVQQKNGGEFSGLEAVNILDEYLQTNREQFTGHIVKRQNAIKVLEMWLRENVIRPTNSSCKDSPPPFSDSKKATYTMNPNEDHRLYICSTPTSYNGTLGRRPSRTSSFKRFFSPSRTKPADNASLCRSPSLRSERVRVTRRSSQSTQSRNLFTIDSRQPSTNIQSLEAKLHDAALFRLLTIVEIPMLDNLTCVPGQTTKSFSILSSILSKIGLGTTPETSVEKDDEMDDLLEGTPSVRPLLPWFQLARVCAPNLYFKGSGNGKPDRGEIHNWAKCAVKTVCDRYSTVTRRGSSPLFPTEFAPIIEAIVNQLLGKKKKKSKLALQYLCLMLPHQLRTHICNVVMFLERTMDTDEWMSLRDPFFLGKKGSNENFEIVFDELRPFIFPSSIDRYDQLELTEANAEVAKALRAIIDDVRITLAEKQKKCLLFKEHHPKIYKKYFSHLVWHRLCVEFDELCDIVPVRRFELLAIPLISFIAKFVADTLFMGVRGADLRDGTDTHPIWRLELGRANRSFHPSGVG</sequence>
<dbReference type="OMA" id="MARCCAP"/>
<evidence type="ECO:0000256" key="1">
    <source>
        <dbReference type="SAM" id="MobiDB-lite"/>
    </source>
</evidence>
<name>A0A0N4XUF9_NIPBR</name>
<dbReference type="InterPro" id="IPR036388">
    <property type="entry name" value="WH-like_DNA-bd_sf"/>
</dbReference>
<feature type="region of interest" description="Disordered" evidence="1">
    <location>
        <begin position="1"/>
        <end position="61"/>
    </location>
</feature>
<reference evidence="4" key="1">
    <citation type="submission" date="2017-02" db="UniProtKB">
        <authorList>
            <consortium name="WormBaseParasite"/>
        </authorList>
    </citation>
    <scope>IDENTIFICATION</scope>
</reference>
<organism evidence="4">
    <name type="scientific">Nippostrongylus brasiliensis</name>
    <name type="common">Rat hookworm</name>
    <dbReference type="NCBI Taxonomy" id="27835"/>
    <lineage>
        <taxon>Eukaryota</taxon>
        <taxon>Metazoa</taxon>
        <taxon>Ecdysozoa</taxon>
        <taxon>Nematoda</taxon>
        <taxon>Chromadorea</taxon>
        <taxon>Rhabditida</taxon>
        <taxon>Rhabditina</taxon>
        <taxon>Rhabditomorpha</taxon>
        <taxon>Strongyloidea</taxon>
        <taxon>Heligmosomidae</taxon>
        <taxon>Nippostrongylus</taxon>
    </lineage>
</organism>
<evidence type="ECO:0000313" key="4">
    <source>
        <dbReference type="WBParaSite" id="NBR_0000634101-mRNA-1"/>
    </source>
</evidence>
<dbReference type="PANTHER" id="PTHR16206">
    <property type="entry name" value="DEP DOMAIN-CONTAINING"/>
    <property type="match status" value="1"/>
</dbReference>
<feature type="compositionally biased region" description="Low complexity" evidence="1">
    <location>
        <begin position="45"/>
        <end position="55"/>
    </location>
</feature>
<reference evidence="2 3" key="2">
    <citation type="submission" date="2018-11" db="EMBL/GenBank/DDBJ databases">
        <authorList>
            <consortium name="Pathogen Informatics"/>
        </authorList>
    </citation>
    <scope>NUCLEOTIDE SEQUENCE [LARGE SCALE GENOMIC DNA]</scope>
</reference>
<evidence type="ECO:0000313" key="2">
    <source>
        <dbReference type="EMBL" id="VDL69931.1"/>
    </source>
</evidence>
<dbReference type="WBParaSite" id="NBR_0000634101-mRNA-1">
    <property type="protein sequence ID" value="NBR_0000634101-mRNA-1"/>
    <property type="gene ID" value="NBR_0000634101"/>
</dbReference>
<proteinExistence type="predicted"/>
<dbReference type="Proteomes" id="UP000271162">
    <property type="component" value="Unassembled WGS sequence"/>
</dbReference>
<dbReference type="AlphaFoldDB" id="A0A0N4XUF9"/>
<evidence type="ECO:0000313" key="3">
    <source>
        <dbReference type="Proteomes" id="UP000271162"/>
    </source>
</evidence>
<feature type="region of interest" description="Disordered" evidence="1">
    <location>
        <begin position="175"/>
        <end position="205"/>
    </location>
</feature>
<dbReference type="PANTHER" id="PTHR16206:SF18">
    <property type="entry name" value="TARGET OF ERK KINASE MPK-1"/>
    <property type="match status" value="1"/>
</dbReference>
<accession>A0A0N4XUF9</accession>
<dbReference type="Gene3D" id="1.10.10.10">
    <property type="entry name" value="Winged helix-like DNA-binding domain superfamily/Winged helix DNA-binding domain"/>
    <property type="match status" value="1"/>
</dbReference>
<dbReference type="EMBL" id="UYSL01019794">
    <property type="protein sequence ID" value="VDL69931.1"/>
    <property type="molecule type" value="Genomic_DNA"/>
</dbReference>
<protein>
    <submittedName>
        <fullName evidence="4">DEP domain-containing protein</fullName>
    </submittedName>
</protein>